<evidence type="ECO:0008006" key="4">
    <source>
        <dbReference type="Google" id="ProtNLM"/>
    </source>
</evidence>
<evidence type="ECO:0000256" key="1">
    <source>
        <dbReference type="SAM" id="SignalP"/>
    </source>
</evidence>
<dbReference type="InterPro" id="IPR021109">
    <property type="entry name" value="Peptidase_aspartic_dom_sf"/>
</dbReference>
<name>A0A3N0BQE2_9SPHI</name>
<reference evidence="2 3" key="1">
    <citation type="submission" date="2018-10" db="EMBL/GenBank/DDBJ databases">
        <title>Genome sequencing of Pedobacter jejuensis TNB23.</title>
        <authorList>
            <person name="Cho Y.-J."/>
            <person name="Cho A."/>
            <person name="Kim O.-S."/>
        </authorList>
    </citation>
    <scope>NUCLEOTIDE SEQUENCE [LARGE SCALE GENOMIC DNA]</scope>
    <source>
        <strain evidence="2 3">TNB23</strain>
    </source>
</reference>
<gene>
    <name evidence="2" type="ORF">D7004_17490</name>
</gene>
<keyword evidence="3" id="KW-1185">Reference proteome</keyword>
<dbReference type="EMBL" id="RBEE01000043">
    <property type="protein sequence ID" value="RNL50688.1"/>
    <property type="molecule type" value="Genomic_DNA"/>
</dbReference>
<evidence type="ECO:0000313" key="2">
    <source>
        <dbReference type="EMBL" id="RNL50688.1"/>
    </source>
</evidence>
<feature type="signal peptide" evidence="1">
    <location>
        <begin position="1"/>
        <end position="32"/>
    </location>
</feature>
<dbReference type="AlphaFoldDB" id="A0A3N0BQE2"/>
<keyword evidence="1" id="KW-0732">Signal</keyword>
<protein>
    <recommendedName>
        <fullName evidence="4">Peptide-binding protein</fullName>
    </recommendedName>
</protein>
<dbReference type="Pfam" id="PF13650">
    <property type="entry name" value="Asp_protease_2"/>
    <property type="match status" value="1"/>
</dbReference>
<feature type="chain" id="PRO_5018330403" description="Peptide-binding protein" evidence="1">
    <location>
        <begin position="33"/>
        <end position="160"/>
    </location>
</feature>
<comment type="caution">
    <text evidence="2">The sequence shown here is derived from an EMBL/GenBank/DDBJ whole genome shotgun (WGS) entry which is preliminary data.</text>
</comment>
<organism evidence="2 3">
    <name type="scientific">Pedobacter jejuensis</name>
    <dbReference type="NCBI Taxonomy" id="1268550"/>
    <lineage>
        <taxon>Bacteria</taxon>
        <taxon>Pseudomonadati</taxon>
        <taxon>Bacteroidota</taxon>
        <taxon>Sphingobacteriia</taxon>
        <taxon>Sphingobacteriales</taxon>
        <taxon>Sphingobacteriaceae</taxon>
        <taxon>Pedobacter</taxon>
    </lineage>
</organism>
<proteinExistence type="predicted"/>
<sequence>MLTKYKFAMRSMFRKVIFCVCIFLPFNTKIHAQDFQFLDNQKRQSLSFKLIKNLIIIPVYVNGKGPFDFVLDTGVGPMIITEPSIIDSLNFTNMRKIKVSGLGVEPVEAFISQNITAKINRAEMKHIPTAILREDLFNLSGHLGTKFMASSDTAFLAALL</sequence>
<dbReference type="RefSeq" id="WP_123207114.1">
    <property type="nucleotide sequence ID" value="NZ_RBEE01000043.1"/>
</dbReference>
<dbReference type="Gene3D" id="2.40.70.10">
    <property type="entry name" value="Acid Proteases"/>
    <property type="match status" value="1"/>
</dbReference>
<dbReference type="OrthoDB" id="3521766at2"/>
<accession>A0A3N0BQE2</accession>
<dbReference type="Proteomes" id="UP000274046">
    <property type="component" value="Unassembled WGS sequence"/>
</dbReference>
<evidence type="ECO:0000313" key="3">
    <source>
        <dbReference type="Proteomes" id="UP000274046"/>
    </source>
</evidence>